<keyword evidence="2" id="KW-1185">Reference proteome</keyword>
<name>A0A151P0L9_ALLMI</name>
<protein>
    <submittedName>
        <fullName evidence="1">Uncharacterized protein</fullName>
    </submittedName>
</protein>
<reference evidence="1 2" key="1">
    <citation type="journal article" date="2012" name="Genome Biol.">
        <title>Sequencing three crocodilian genomes to illuminate the evolution of archosaurs and amniotes.</title>
        <authorList>
            <person name="St John J.A."/>
            <person name="Braun E.L."/>
            <person name="Isberg S.R."/>
            <person name="Miles L.G."/>
            <person name="Chong A.Y."/>
            <person name="Gongora J."/>
            <person name="Dalzell P."/>
            <person name="Moran C."/>
            <person name="Bed'hom B."/>
            <person name="Abzhanov A."/>
            <person name="Burgess S.C."/>
            <person name="Cooksey A.M."/>
            <person name="Castoe T.A."/>
            <person name="Crawford N.G."/>
            <person name="Densmore L.D."/>
            <person name="Drew J.C."/>
            <person name="Edwards S.V."/>
            <person name="Faircloth B.C."/>
            <person name="Fujita M.K."/>
            <person name="Greenwold M.J."/>
            <person name="Hoffmann F.G."/>
            <person name="Howard J.M."/>
            <person name="Iguchi T."/>
            <person name="Janes D.E."/>
            <person name="Khan S.Y."/>
            <person name="Kohno S."/>
            <person name="de Koning A.J."/>
            <person name="Lance S.L."/>
            <person name="McCarthy F.M."/>
            <person name="McCormack J.E."/>
            <person name="Merchant M.E."/>
            <person name="Peterson D.G."/>
            <person name="Pollock D.D."/>
            <person name="Pourmand N."/>
            <person name="Raney B.J."/>
            <person name="Roessler K.A."/>
            <person name="Sanford J.R."/>
            <person name="Sawyer R.H."/>
            <person name="Schmidt C.J."/>
            <person name="Triplett E.W."/>
            <person name="Tuberville T.D."/>
            <person name="Venegas-Anaya M."/>
            <person name="Howard J.T."/>
            <person name="Jarvis E.D."/>
            <person name="Guillette L.J.Jr."/>
            <person name="Glenn T.C."/>
            <person name="Green R.E."/>
            <person name="Ray D.A."/>
        </authorList>
    </citation>
    <scope>NUCLEOTIDE SEQUENCE [LARGE SCALE GENOMIC DNA]</scope>
    <source>
        <strain evidence="1">KSC_2009_1</strain>
    </source>
</reference>
<comment type="caution">
    <text evidence="1">The sequence shown here is derived from an EMBL/GenBank/DDBJ whole genome shotgun (WGS) entry which is preliminary data.</text>
</comment>
<accession>A0A151P0L9</accession>
<gene>
    <name evidence="1" type="ORF">Y1Q_0022239</name>
</gene>
<dbReference type="AlphaFoldDB" id="A0A151P0L9"/>
<dbReference type="EMBL" id="AKHW03001467">
    <property type="protein sequence ID" value="KYO42389.1"/>
    <property type="molecule type" value="Genomic_DNA"/>
</dbReference>
<proteinExistence type="predicted"/>
<organism evidence="1 2">
    <name type="scientific">Alligator mississippiensis</name>
    <name type="common">American alligator</name>
    <dbReference type="NCBI Taxonomy" id="8496"/>
    <lineage>
        <taxon>Eukaryota</taxon>
        <taxon>Metazoa</taxon>
        <taxon>Chordata</taxon>
        <taxon>Craniata</taxon>
        <taxon>Vertebrata</taxon>
        <taxon>Euteleostomi</taxon>
        <taxon>Archelosauria</taxon>
        <taxon>Archosauria</taxon>
        <taxon>Crocodylia</taxon>
        <taxon>Alligatoridae</taxon>
        <taxon>Alligatorinae</taxon>
        <taxon>Alligator</taxon>
    </lineage>
</organism>
<sequence>MARSTVEAGVVPDKGNKIALGGCRRKCRSLPSQPPYAEPRSNNLSLVAQVISAGERCQRDLHPSSEILGNRTRITGLVDNGNMMT</sequence>
<evidence type="ECO:0000313" key="2">
    <source>
        <dbReference type="Proteomes" id="UP000050525"/>
    </source>
</evidence>
<dbReference type="Proteomes" id="UP000050525">
    <property type="component" value="Unassembled WGS sequence"/>
</dbReference>
<evidence type="ECO:0000313" key="1">
    <source>
        <dbReference type="EMBL" id="KYO42389.1"/>
    </source>
</evidence>